<reference evidence="1" key="1">
    <citation type="submission" date="2021-01" db="EMBL/GenBank/DDBJ databases">
        <authorList>
            <person name="Corre E."/>
            <person name="Pelletier E."/>
            <person name="Niang G."/>
            <person name="Scheremetjew M."/>
            <person name="Finn R."/>
            <person name="Kale V."/>
            <person name="Holt S."/>
            <person name="Cochrane G."/>
            <person name="Meng A."/>
            <person name="Brown T."/>
            <person name="Cohen L."/>
        </authorList>
    </citation>
    <scope>NUCLEOTIDE SEQUENCE</scope>
    <source>
        <strain evidence="1">SAG 36.94</strain>
    </source>
</reference>
<name>A0A7S1XCY5_9RHOD</name>
<accession>A0A7S1XCY5</accession>
<dbReference type="AlphaFoldDB" id="A0A7S1XCY5"/>
<dbReference type="EMBL" id="HBGH01003945">
    <property type="protein sequence ID" value="CAD9229726.1"/>
    <property type="molecule type" value="Transcribed_RNA"/>
</dbReference>
<proteinExistence type="predicted"/>
<organism evidence="1">
    <name type="scientific">Compsopogon caeruleus</name>
    <dbReference type="NCBI Taxonomy" id="31354"/>
    <lineage>
        <taxon>Eukaryota</taxon>
        <taxon>Rhodophyta</taxon>
        <taxon>Compsopogonophyceae</taxon>
        <taxon>Compsopogonales</taxon>
        <taxon>Compsopogonaceae</taxon>
        <taxon>Compsopogon</taxon>
    </lineage>
</organism>
<gene>
    <name evidence="1" type="ORF">CCAE0312_LOCUS2177</name>
</gene>
<evidence type="ECO:0000313" key="1">
    <source>
        <dbReference type="EMBL" id="CAD9229726.1"/>
    </source>
</evidence>
<protein>
    <submittedName>
        <fullName evidence="1">Uncharacterized protein</fullName>
    </submittedName>
</protein>
<sequence>MGSHLNIVTYLNQIVDLSTHPNDGVPPATTIDGRVCSNLNFGFDHDVKILGFLFVLPFIAENKAKSVLTDGHAWMDPYAIFDPTILQSNTVPCVIEMNRRCELFPQPKYC</sequence>